<dbReference type="SFLD" id="SFLDG00002">
    <property type="entry name" value="C1.7:_P-type_atpase_like"/>
    <property type="match status" value="1"/>
</dbReference>
<dbReference type="NCBIfam" id="TIGR01494">
    <property type="entry name" value="ATPase_P-type"/>
    <property type="match status" value="2"/>
</dbReference>
<dbReference type="InterPro" id="IPR044492">
    <property type="entry name" value="P_typ_ATPase_HD_dom"/>
</dbReference>
<feature type="transmembrane region" description="Helical" evidence="12">
    <location>
        <begin position="879"/>
        <end position="899"/>
    </location>
</feature>
<evidence type="ECO:0000259" key="13">
    <source>
        <dbReference type="SMART" id="SM00831"/>
    </source>
</evidence>
<feature type="region of interest" description="Disordered" evidence="11">
    <location>
        <begin position="1"/>
        <end position="33"/>
    </location>
</feature>
<dbReference type="Proteomes" id="UP000650467">
    <property type="component" value="Unassembled WGS sequence"/>
</dbReference>
<dbReference type="InterPro" id="IPR004014">
    <property type="entry name" value="ATPase_P-typ_cation-transptr_N"/>
</dbReference>
<dbReference type="PROSITE" id="PS00154">
    <property type="entry name" value="ATPASE_E1_E2"/>
    <property type="match status" value="1"/>
</dbReference>
<organism evidence="14 15">
    <name type="scientific">Chlamydomonas incerta</name>
    <dbReference type="NCBI Taxonomy" id="51695"/>
    <lineage>
        <taxon>Eukaryota</taxon>
        <taxon>Viridiplantae</taxon>
        <taxon>Chlorophyta</taxon>
        <taxon>core chlorophytes</taxon>
        <taxon>Chlorophyceae</taxon>
        <taxon>CS clade</taxon>
        <taxon>Chlamydomonadales</taxon>
        <taxon>Chlamydomonadaceae</taxon>
        <taxon>Chlamydomonas</taxon>
    </lineage>
</organism>
<dbReference type="InterPro" id="IPR023298">
    <property type="entry name" value="ATPase_P-typ_TM_dom_sf"/>
</dbReference>
<feature type="transmembrane region" description="Helical" evidence="12">
    <location>
        <begin position="149"/>
        <end position="165"/>
    </location>
</feature>
<dbReference type="Pfam" id="PF00122">
    <property type="entry name" value="E1-E2_ATPase"/>
    <property type="match status" value="1"/>
</dbReference>
<evidence type="ECO:0000313" key="15">
    <source>
        <dbReference type="Proteomes" id="UP000650467"/>
    </source>
</evidence>
<dbReference type="GO" id="GO:0005391">
    <property type="term" value="F:P-type sodium:potassium-exchanging transporter activity"/>
    <property type="evidence" value="ECO:0007669"/>
    <property type="project" value="TreeGrafter"/>
</dbReference>
<evidence type="ECO:0000256" key="5">
    <source>
        <dbReference type="ARBA" id="ARBA00022741"/>
    </source>
</evidence>
<dbReference type="GO" id="GO:0030007">
    <property type="term" value="P:intracellular potassium ion homeostasis"/>
    <property type="evidence" value="ECO:0007669"/>
    <property type="project" value="TreeGrafter"/>
</dbReference>
<dbReference type="SFLD" id="SFLDS00003">
    <property type="entry name" value="Haloacid_Dehalogenase"/>
    <property type="match status" value="1"/>
</dbReference>
<dbReference type="PRINTS" id="PR00120">
    <property type="entry name" value="HATPASE"/>
</dbReference>
<dbReference type="InterPro" id="IPR050510">
    <property type="entry name" value="Cation_transp_ATPase_P-type"/>
</dbReference>
<dbReference type="AlphaFoldDB" id="A0A835STG4"/>
<dbReference type="GO" id="GO:0006883">
    <property type="term" value="P:intracellular sodium ion homeostasis"/>
    <property type="evidence" value="ECO:0007669"/>
    <property type="project" value="TreeGrafter"/>
</dbReference>
<evidence type="ECO:0000256" key="4">
    <source>
        <dbReference type="ARBA" id="ARBA00022692"/>
    </source>
</evidence>
<evidence type="ECO:0000256" key="6">
    <source>
        <dbReference type="ARBA" id="ARBA00022840"/>
    </source>
</evidence>
<keyword evidence="10 12" id="KW-0472">Membrane</keyword>
<dbReference type="GO" id="GO:0016887">
    <property type="term" value="F:ATP hydrolysis activity"/>
    <property type="evidence" value="ECO:0007669"/>
    <property type="project" value="InterPro"/>
</dbReference>
<dbReference type="GO" id="GO:0005524">
    <property type="term" value="F:ATP binding"/>
    <property type="evidence" value="ECO:0007669"/>
    <property type="project" value="UniProtKB-KW"/>
</dbReference>
<dbReference type="Pfam" id="PF00689">
    <property type="entry name" value="Cation_ATPase_C"/>
    <property type="match status" value="1"/>
</dbReference>
<dbReference type="InterPro" id="IPR036412">
    <property type="entry name" value="HAD-like_sf"/>
</dbReference>
<feature type="transmembrane region" description="Helical" evidence="12">
    <location>
        <begin position="911"/>
        <end position="931"/>
    </location>
</feature>
<dbReference type="SUPFAM" id="SSF81653">
    <property type="entry name" value="Calcium ATPase, transduction domain A"/>
    <property type="match status" value="1"/>
</dbReference>
<evidence type="ECO:0000256" key="10">
    <source>
        <dbReference type="ARBA" id="ARBA00023136"/>
    </source>
</evidence>
<dbReference type="Pfam" id="PF13246">
    <property type="entry name" value="Cation_ATPase"/>
    <property type="match status" value="1"/>
</dbReference>
<feature type="compositionally biased region" description="Basic and acidic residues" evidence="11">
    <location>
        <begin position="505"/>
        <end position="514"/>
    </location>
</feature>
<dbReference type="GO" id="GO:1902600">
    <property type="term" value="P:proton transmembrane transport"/>
    <property type="evidence" value="ECO:0007669"/>
    <property type="project" value="TreeGrafter"/>
</dbReference>
<dbReference type="Pfam" id="PF00690">
    <property type="entry name" value="Cation_ATPase_N"/>
    <property type="match status" value="1"/>
</dbReference>
<sequence length="1224" mass="126533">MAPGHLPPAGPPAHVHQDSGDRGNIGRKSLGTKSLGAKSLAKTSVLDKASIISLAKGTRAQQPQESDEVPWHAIPTGEEVVAELGSSAEDGLSTAEAERRLQAFGPNKLTEVEKISFWRRLWNQVNNMIIGLLFGAAIVEGALESWAEFGLILGVIIINTALGLFQEGRAEKAADAIKALLSPNATVLRDGQAAVLPAEALVPGDVVLLKSGDKVPADVRLLSAVNLQVQEAMLTGESVPVSKVLHPAPPPAGLGDRKCMCFSATNVVSGQGRGVVVATGDSAEIGQINKMVGTVESARNNLVHQLEVLGRWLVLLVLAIGLVAFLLALLHADQGFKGAFESAVSIAVAIVPEGLPAVVTIVLAIGTTVMARNNAIIRQLPAVETLGSLNVICSDKTGTLTKNEMTVVALRTAATEYTVSGVGYEPVGEFAMLVPDAAAKGAGDGAANGNGTRSHPLDGAQLTALQQLLKGTVLCNDSSLVKERPGEVAIAIDGDGAADGAAADKGGKEQEQKAPKAGGAVRYSPLGAPTEVALLTAAEKAGLPPAAELKAALPRVGTVPFESEHKFMATVHREQDGGDGRSKLIMYVKGAPDRLLPLCNSQIADNDLGRTSPLDPGFWKTQQAELSSRGLRVLALCRGELPEDTDLSVLSPAWLLSGGVIPEVAAAAAAEGKPPPPPVNQLQLSMVLLVAILDPPREEAVRAVGVAHKAGITVKMITGDHALTAVAIGRMLGIVPGAEEVAAAAGPAGPGVATAASARRPSAATAVSVITGPQVDAMDDEGLRAVVMGCNVFARASPENKLRIVKALQALGQTVAMTGDGVNDAPALKAADVGVAMGITGTDVSKEAAKMVLADDNFATIVAAVREGRRVWDNIRKILIFNLPVNLAQGFSVLYAYILGFKDVPLTALQVLLVNLLTSVTLGLALAAEPPEPDIMERQPRRRGKRLVGKLLLWRMFFVCHVVVALVLGLFYWAGRGSSTPGGGYPLSQQRAEAFNVLVGAQVAYFVNCRFLKLSCFHPRVFFGNRVAYISISLVAALMVFVTYVPGVNKFFHMSGMDGIQWARVVVATAVVYAIVEIEKALVDPLFMPILRPVLAAIEDHTPEFLSVRTALHAGSKKLKSACSGCAGGGSGGGGAGEGVGPAAAPVQGSPARRQRRGSTRAGQRAAAAAGPAPALAAPSAALSAVSEVDGHVRLGVREVATPASAAAGAAAGAGDVEMGQPQP</sequence>
<dbReference type="InterPro" id="IPR018303">
    <property type="entry name" value="ATPase_P-typ_P_site"/>
</dbReference>
<keyword evidence="3" id="KW-0597">Phosphoprotein</keyword>
<evidence type="ECO:0000256" key="11">
    <source>
        <dbReference type="SAM" id="MobiDB-lite"/>
    </source>
</evidence>
<keyword evidence="15" id="KW-1185">Reference proteome</keyword>
<dbReference type="Gene3D" id="2.70.150.10">
    <property type="entry name" value="Calcium-transporting ATPase, cytoplasmic transduction domain A"/>
    <property type="match status" value="1"/>
</dbReference>
<keyword evidence="6" id="KW-0067">ATP-binding</keyword>
<keyword evidence="2" id="KW-1003">Cell membrane</keyword>
<keyword evidence="5" id="KW-0547">Nucleotide-binding</keyword>
<evidence type="ECO:0000256" key="1">
    <source>
        <dbReference type="ARBA" id="ARBA00004651"/>
    </source>
</evidence>
<feature type="compositionally biased region" description="Low complexity" evidence="11">
    <location>
        <begin position="1141"/>
        <end position="1152"/>
    </location>
</feature>
<gene>
    <name evidence="14" type="ORF">HXX76_009565</name>
</gene>
<dbReference type="FunFam" id="2.70.150.10:FF:000160">
    <property type="entry name" value="Sarcoplasmic/endoplasmic reticulum calcium ATPase 1"/>
    <property type="match status" value="1"/>
</dbReference>
<dbReference type="Gene3D" id="3.40.1110.10">
    <property type="entry name" value="Calcium-transporting ATPase, cytoplasmic domain N"/>
    <property type="match status" value="1"/>
</dbReference>
<evidence type="ECO:0000256" key="7">
    <source>
        <dbReference type="ARBA" id="ARBA00022842"/>
    </source>
</evidence>
<keyword evidence="4 12" id="KW-0812">Transmembrane</keyword>
<dbReference type="PANTHER" id="PTHR43294:SF21">
    <property type="entry name" value="CATION TRANSPORTING ATPASE"/>
    <property type="match status" value="1"/>
</dbReference>
<dbReference type="GO" id="GO:1990573">
    <property type="term" value="P:potassium ion import across plasma membrane"/>
    <property type="evidence" value="ECO:0007669"/>
    <property type="project" value="TreeGrafter"/>
</dbReference>
<evidence type="ECO:0000256" key="2">
    <source>
        <dbReference type="ARBA" id="ARBA00022475"/>
    </source>
</evidence>
<name>A0A835STG4_CHLIN</name>
<dbReference type="SUPFAM" id="SSF56784">
    <property type="entry name" value="HAD-like"/>
    <property type="match status" value="1"/>
</dbReference>
<dbReference type="Pfam" id="PF08282">
    <property type="entry name" value="Hydrolase_3"/>
    <property type="match status" value="1"/>
</dbReference>
<dbReference type="SUPFAM" id="SSF81665">
    <property type="entry name" value="Calcium ATPase, transmembrane domain M"/>
    <property type="match status" value="1"/>
</dbReference>
<comment type="caution">
    <text evidence="14">The sequence shown here is derived from an EMBL/GenBank/DDBJ whole genome shotgun (WGS) entry which is preliminary data.</text>
</comment>
<dbReference type="OrthoDB" id="116380at2759"/>
<dbReference type="SUPFAM" id="SSF81660">
    <property type="entry name" value="Metal cation-transporting ATPase, ATP-binding domain N"/>
    <property type="match status" value="1"/>
</dbReference>
<feature type="domain" description="Cation-transporting P-type ATPase N-terminal" evidence="13">
    <location>
        <begin position="70"/>
        <end position="145"/>
    </location>
</feature>
<dbReference type="SMART" id="SM00831">
    <property type="entry name" value="Cation_ATPase_N"/>
    <property type="match status" value="1"/>
</dbReference>
<feature type="region of interest" description="Disordered" evidence="11">
    <location>
        <begin position="1204"/>
        <end position="1224"/>
    </location>
</feature>
<dbReference type="InterPro" id="IPR023299">
    <property type="entry name" value="ATPase_P-typ_cyto_dom_N"/>
</dbReference>
<feature type="compositionally biased region" description="Pro residues" evidence="11">
    <location>
        <begin position="1"/>
        <end position="11"/>
    </location>
</feature>
<feature type="transmembrane region" description="Helical" evidence="12">
    <location>
        <begin position="312"/>
        <end position="332"/>
    </location>
</feature>
<reference evidence="14" key="1">
    <citation type="journal article" date="2020" name="bioRxiv">
        <title>Comparative genomics of Chlamydomonas.</title>
        <authorList>
            <person name="Craig R.J."/>
            <person name="Hasan A.R."/>
            <person name="Ness R.W."/>
            <person name="Keightley P.D."/>
        </authorList>
    </citation>
    <scope>NUCLEOTIDE SEQUENCE</scope>
    <source>
        <strain evidence="14">SAG 7.73</strain>
    </source>
</reference>
<feature type="region of interest" description="Disordered" evidence="11">
    <location>
        <begin position="1134"/>
        <end position="1173"/>
    </location>
</feature>
<accession>A0A835STG4</accession>
<dbReference type="InterPro" id="IPR023214">
    <property type="entry name" value="HAD_sf"/>
</dbReference>
<evidence type="ECO:0000256" key="8">
    <source>
        <dbReference type="ARBA" id="ARBA00022967"/>
    </source>
</evidence>
<evidence type="ECO:0000256" key="9">
    <source>
        <dbReference type="ARBA" id="ARBA00022989"/>
    </source>
</evidence>
<evidence type="ECO:0000256" key="3">
    <source>
        <dbReference type="ARBA" id="ARBA00022553"/>
    </source>
</evidence>
<feature type="transmembrane region" description="Helical" evidence="12">
    <location>
        <begin position="344"/>
        <end position="371"/>
    </location>
</feature>
<evidence type="ECO:0000256" key="12">
    <source>
        <dbReference type="SAM" id="Phobius"/>
    </source>
</evidence>
<protein>
    <recommendedName>
        <fullName evidence="13">Cation-transporting P-type ATPase N-terminal domain-containing protein</fullName>
    </recommendedName>
</protein>
<dbReference type="InterPro" id="IPR059000">
    <property type="entry name" value="ATPase_P-type_domA"/>
</dbReference>
<dbReference type="PRINTS" id="PR00119">
    <property type="entry name" value="CATATPASE"/>
</dbReference>
<comment type="subcellular location">
    <subcellularLocation>
        <location evidence="1">Cell membrane</location>
        <topology evidence="1">Multi-pass membrane protein</topology>
    </subcellularLocation>
</comment>
<dbReference type="PANTHER" id="PTHR43294">
    <property type="entry name" value="SODIUM/POTASSIUM-TRANSPORTING ATPASE SUBUNIT ALPHA"/>
    <property type="match status" value="1"/>
</dbReference>
<feature type="compositionally biased region" description="Low complexity" evidence="11">
    <location>
        <begin position="1160"/>
        <end position="1173"/>
    </location>
</feature>
<dbReference type="EMBL" id="JAEHOC010000024">
    <property type="protein sequence ID" value="KAG2431551.1"/>
    <property type="molecule type" value="Genomic_DNA"/>
</dbReference>
<dbReference type="GO" id="GO:0005886">
    <property type="term" value="C:plasma membrane"/>
    <property type="evidence" value="ECO:0007669"/>
    <property type="project" value="UniProtKB-SubCell"/>
</dbReference>
<dbReference type="InterPro" id="IPR001757">
    <property type="entry name" value="P_typ_ATPase"/>
</dbReference>
<proteinExistence type="predicted"/>
<keyword evidence="8" id="KW-1278">Translocase</keyword>
<feature type="transmembrane region" description="Helical" evidence="12">
    <location>
        <begin position="952"/>
        <end position="974"/>
    </location>
</feature>
<feature type="compositionally biased region" description="Low complexity" evidence="11">
    <location>
        <begin position="1204"/>
        <end position="1215"/>
    </location>
</feature>
<dbReference type="FunFam" id="3.40.50.1000:FF:000028">
    <property type="entry name" value="Calcium-transporting P-type ATPase, putative"/>
    <property type="match status" value="1"/>
</dbReference>
<evidence type="ECO:0000313" key="14">
    <source>
        <dbReference type="EMBL" id="KAG2431551.1"/>
    </source>
</evidence>
<feature type="region of interest" description="Disordered" evidence="11">
    <location>
        <begin position="499"/>
        <end position="522"/>
    </location>
</feature>
<dbReference type="SFLD" id="SFLDF00027">
    <property type="entry name" value="p-type_atpase"/>
    <property type="match status" value="1"/>
</dbReference>
<dbReference type="InterPro" id="IPR008250">
    <property type="entry name" value="ATPase_P-typ_transduc_dom_A_sf"/>
</dbReference>
<keyword evidence="9 12" id="KW-1133">Transmembrane helix</keyword>
<keyword evidence="7" id="KW-0460">Magnesium</keyword>
<feature type="transmembrane region" description="Helical" evidence="12">
    <location>
        <begin position="994"/>
        <end position="1015"/>
    </location>
</feature>
<dbReference type="InterPro" id="IPR006068">
    <property type="entry name" value="ATPase_P-typ_cation-transptr_C"/>
</dbReference>
<feature type="transmembrane region" description="Helical" evidence="12">
    <location>
        <begin position="1027"/>
        <end position="1047"/>
    </location>
</feature>
<dbReference type="Gene3D" id="3.40.50.1000">
    <property type="entry name" value="HAD superfamily/HAD-like"/>
    <property type="match status" value="1"/>
</dbReference>
<dbReference type="FunFam" id="3.40.50.1000:FF:000001">
    <property type="entry name" value="Phospholipid-transporting ATPase IC"/>
    <property type="match status" value="1"/>
</dbReference>
<dbReference type="GO" id="GO:0036376">
    <property type="term" value="P:sodium ion export across plasma membrane"/>
    <property type="evidence" value="ECO:0007669"/>
    <property type="project" value="TreeGrafter"/>
</dbReference>
<dbReference type="Gene3D" id="1.20.1110.10">
    <property type="entry name" value="Calcium-transporting ATPase, transmembrane domain"/>
    <property type="match status" value="1"/>
</dbReference>